<gene>
    <name evidence="6" type="ORF">ZIOFF_068470</name>
</gene>
<sequence length="363" mass="41737">MPAEMDGSVKQMLKLIEEEGESFAKKAEMYYQRRPELISFVEDFYRMYRALAERYDQVTGDLRKNIESELRSQGSGSGRSSDMSRKGSEGSDSSSSEPDSESEFDAIDVNSDKASLRLQHRVHELETELSELKEKLEAKEKSDHDADEMEIVNLKQKLEEANNNLQMKETELGLAEKKTAELEERVEFLKGAAAAAAEKFQTDLLNEALAIEEYENELANEREKFLKEKSSLEEQILQLENANMDRVKHISELDEGIVSLKATVGMLTADKVALTGELKCRHDRVIEMEQQFHQLQMEYANLNKEKEELNEEVDRQKIVISDVAERKREAIRQLCFSIEHYRDNYCRLLGLLQNHKRSATVAN</sequence>
<dbReference type="AlphaFoldDB" id="A0A8J5CY78"/>
<feature type="coiled-coil region" evidence="3">
    <location>
        <begin position="285"/>
        <end position="326"/>
    </location>
</feature>
<evidence type="ECO:0000259" key="5">
    <source>
        <dbReference type="PROSITE" id="PS51774"/>
    </source>
</evidence>
<dbReference type="PROSITE" id="PS51774">
    <property type="entry name" value="NAB"/>
    <property type="match status" value="1"/>
</dbReference>
<name>A0A8J5CY78_ZINOF</name>
<evidence type="ECO:0000256" key="3">
    <source>
        <dbReference type="SAM" id="Coils"/>
    </source>
</evidence>
<evidence type="ECO:0000256" key="4">
    <source>
        <dbReference type="SAM" id="MobiDB-lite"/>
    </source>
</evidence>
<evidence type="ECO:0000313" key="6">
    <source>
        <dbReference type="EMBL" id="KAG6474533.1"/>
    </source>
</evidence>
<dbReference type="Proteomes" id="UP000734854">
    <property type="component" value="Unassembled WGS sequence"/>
</dbReference>
<evidence type="ECO:0000256" key="2">
    <source>
        <dbReference type="ARBA" id="ARBA00038006"/>
    </source>
</evidence>
<dbReference type="GO" id="GO:0005774">
    <property type="term" value="C:vacuolar membrane"/>
    <property type="evidence" value="ECO:0007669"/>
    <property type="project" value="TreeGrafter"/>
</dbReference>
<accession>A0A8J5CY78</accession>
<feature type="compositionally biased region" description="Low complexity" evidence="4">
    <location>
        <begin position="71"/>
        <end position="81"/>
    </location>
</feature>
<comment type="caution">
    <text evidence="6">The sequence shown here is derived from an EMBL/GenBank/DDBJ whole genome shotgun (WGS) entry which is preliminary data.</text>
</comment>
<dbReference type="GO" id="GO:0003779">
    <property type="term" value="F:actin binding"/>
    <property type="evidence" value="ECO:0007669"/>
    <property type="project" value="InterPro"/>
</dbReference>
<reference evidence="6 7" key="1">
    <citation type="submission" date="2020-08" db="EMBL/GenBank/DDBJ databases">
        <title>Plant Genome Project.</title>
        <authorList>
            <person name="Zhang R.-G."/>
        </authorList>
    </citation>
    <scope>NUCLEOTIDE SEQUENCE [LARGE SCALE GENOMIC DNA]</scope>
    <source>
        <tissue evidence="6">Rhizome</tissue>
    </source>
</reference>
<feature type="coiled-coil region" evidence="3">
    <location>
        <begin position="115"/>
        <end position="242"/>
    </location>
</feature>
<keyword evidence="7" id="KW-1185">Reference proteome</keyword>
<proteinExistence type="inferred from homology"/>
<dbReference type="Pfam" id="PF07765">
    <property type="entry name" value="KIP1"/>
    <property type="match status" value="1"/>
</dbReference>
<dbReference type="PANTHER" id="PTHR32258">
    <property type="entry name" value="PROTEIN NETWORKED 4A"/>
    <property type="match status" value="1"/>
</dbReference>
<dbReference type="PANTHER" id="PTHR32258:SF3">
    <property type="entry name" value="PROTEIN NETWORKED 4A"/>
    <property type="match status" value="1"/>
</dbReference>
<protein>
    <recommendedName>
        <fullName evidence="5">NAB domain-containing protein</fullName>
    </recommendedName>
</protein>
<comment type="similarity">
    <text evidence="2">Belongs to the NET family.</text>
</comment>
<evidence type="ECO:0000256" key="1">
    <source>
        <dbReference type="ARBA" id="ARBA00023054"/>
    </source>
</evidence>
<feature type="region of interest" description="Disordered" evidence="4">
    <location>
        <begin position="66"/>
        <end position="107"/>
    </location>
</feature>
<feature type="domain" description="NAB" evidence="5">
    <location>
        <begin position="1"/>
        <end position="62"/>
    </location>
</feature>
<evidence type="ECO:0000313" key="7">
    <source>
        <dbReference type="Proteomes" id="UP000734854"/>
    </source>
</evidence>
<organism evidence="6 7">
    <name type="scientific">Zingiber officinale</name>
    <name type="common">Ginger</name>
    <name type="synonym">Amomum zingiber</name>
    <dbReference type="NCBI Taxonomy" id="94328"/>
    <lineage>
        <taxon>Eukaryota</taxon>
        <taxon>Viridiplantae</taxon>
        <taxon>Streptophyta</taxon>
        <taxon>Embryophyta</taxon>
        <taxon>Tracheophyta</taxon>
        <taxon>Spermatophyta</taxon>
        <taxon>Magnoliopsida</taxon>
        <taxon>Liliopsida</taxon>
        <taxon>Zingiberales</taxon>
        <taxon>Zingiberaceae</taxon>
        <taxon>Zingiber</taxon>
    </lineage>
</organism>
<dbReference type="InterPro" id="IPR051861">
    <property type="entry name" value="NET_actin-binding_domain"/>
</dbReference>
<dbReference type="EMBL" id="JACMSC010000019">
    <property type="protein sequence ID" value="KAG6474533.1"/>
    <property type="molecule type" value="Genomic_DNA"/>
</dbReference>
<dbReference type="InterPro" id="IPR011684">
    <property type="entry name" value="NAB"/>
</dbReference>
<keyword evidence="1 3" id="KW-0175">Coiled coil</keyword>